<sequence length="114" mass="12497">MAKYAVLPASPAQGRPSTEFARRFVADYFDAINRQDLSQLVREGKGDDFEEVRAADALLSQQADRVARYETALSQYADPGFWDDTLPGGALAFHDGGEMAANVLAGKPAFFHRD</sequence>
<evidence type="ECO:0000313" key="2">
    <source>
        <dbReference type="Proteomes" id="UP000004030"/>
    </source>
</evidence>
<name>G6EH84_9SPHN</name>
<dbReference type="OrthoDB" id="7433301at2"/>
<dbReference type="Proteomes" id="UP000004030">
    <property type="component" value="Unassembled WGS sequence"/>
</dbReference>
<comment type="caution">
    <text evidence="1">The sequence shown here is derived from an EMBL/GenBank/DDBJ whole genome shotgun (WGS) entry which is preliminary data.</text>
</comment>
<organism evidence="1 2">
    <name type="scientific">Novosphingobium pentaromativorans US6-1</name>
    <dbReference type="NCBI Taxonomy" id="1088721"/>
    <lineage>
        <taxon>Bacteria</taxon>
        <taxon>Pseudomonadati</taxon>
        <taxon>Pseudomonadota</taxon>
        <taxon>Alphaproteobacteria</taxon>
        <taxon>Sphingomonadales</taxon>
        <taxon>Sphingomonadaceae</taxon>
        <taxon>Novosphingobium</taxon>
    </lineage>
</organism>
<accession>G6EH84</accession>
<reference evidence="1 2" key="1">
    <citation type="journal article" date="2012" name="J. Bacteriol.">
        <title>Genome sequence of benzo(a)pyrene-degrading bacterium Novosphingobium pentaromativorans US6-1.</title>
        <authorList>
            <person name="Luo Y.R."/>
            <person name="Kang S.G."/>
            <person name="Kim S.J."/>
            <person name="Kim M.R."/>
            <person name="Li N."/>
            <person name="Lee J.H."/>
            <person name="Kwon K.K."/>
        </authorList>
    </citation>
    <scope>NUCLEOTIDE SEQUENCE [LARGE SCALE GENOMIC DNA]</scope>
    <source>
        <strain evidence="1 2">US6-1</strain>
    </source>
</reference>
<gene>
    <name evidence="1" type="ORF">NSU_3705</name>
</gene>
<dbReference type="AlphaFoldDB" id="G6EH84"/>
<evidence type="ECO:0000313" key="1">
    <source>
        <dbReference type="EMBL" id="EHJ59373.1"/>
    </source>
</evidence>
<dbReference type="EMBL" id="AGFM01000058">
    <property type="protein sequence ID" value="EHJ59373.1"/>
    <property type="molecule type" value="Genomic_DNA"/>
</dbReference>
<proteinExistence type="predicted"/>
<dbReference type="RefSeq" id="WP_007014613.1">
    <property type="nucleotide sequence ID" value="NZ_AGFM01000058.1"/>
</dbReference>
<protein>
    <submittedName>
        <fullName evidence="1">Uncharacterized protein</fullName>
    </submittedName>
</protein>
<dbReference type="PATRIC" id="fig|1088721.3.peg.3654"/>
<keyword evidence="2" id="KW-1185">Reference proteome</keyword>